<feature type="signal peptide" evidence="11 13">
    <location>
        <begin position="1"/>
        <end position="21"/>
    </location>
</feature>
<dbReference type="InterPro" id="IPR001506">
    <property type="entry name" value="Peptidase_M12A"/>
</dbReference>
<evidence type="ECO:0000256" key="13">
    <source>
        <dbReference type="RuleBase" id="RU361183"/>
    </source>
</evidence>
<keyword evidence="4 12" id="KW-0479">Metal-binding</keyword>
<keyword evidence="7 12" id="KW-0862">Zinc</keyword>
<evidence type="ECO:0000256" key="8">
    <source>
        <dbReference type="ARBA" id="ARBA00023049"/>
    </source>
</evidence>
<dbReference type="GO" id="GO:0018996">
    <property type="term" value="P:molting cycle, collagen and cuticulin-based cuticle"/>
    <property type="evidence" value="ECO:0007669"/>
    <property type="project" value="InterPro"/>
</dbReference>
<evidence type="ECO:0000256" key="1">
    <source>
        <dbReference type="ARBA" id="ARBA00004613"/>
    </source>
</evidence>
<evidence type="ECO:0000256" key="7">
    <source>
        <dbReference type="ARBA" id="ARBA00022833"/>
    </source>
</evidence>
<name>A0A0K0F4I9_STRVS</name>
<accession>A0A0K0F4I9</accession>
<evidence type="ECO:0000256" key="10">
    <source>
        <dbReference type="ARBA" id="ARBA00023180"/>
    </source>
</evidence>
<evidence type="ECO:0000256" key="2">
    <source>
        <dbReference type="ARBA" id="ARBA00022525"/>
    </source>
</evidence>
<feature type="binding site" evidence="12">
    <location>
        <position position="256"/>
    </location>
    <ligand>
        <name>Zn(2+)</name>
        <dbReference type="ChEBI" id="CHEBI:29105"/>
        <note>catalytic</note>
    </ligand>
</feature>
<feature type="chain" id="PRO_5005120769" description="Zinc metalloproteinase" evidence="11 13">
    <location>
        <begin position="22"/>
        <end position="505"/>
    </location>
</feature>
<comment type="subcellular location">
    <subcellularLocation>
        <location evidence="1 11">Secreted</location>
    </subcellularLocation>
</comment>
<evidence type="ECO:0000313" key="16">
    <source>
        <dbReference type="WBParaSite" id="SVE_0372600.1"/>
    </source>
</evidence>
<dbReference type="InterPro" id="IPR017050">
    <property type="entry name" value="Metallopeptidase_nem"/>
</dbReference>
<keyword evidence="2 11" id="KW-0964">Secreted</keyword>
<evidence type="ECO:0000313" key="15">
    <source>
        <dbReference type="Proteomes" id="UP000035680"/>
    </source>
</evidence>
<evidence type="ECO:0000256" key="9">
    <source>
        <dbReference type="ARBA" id="ARBA00023157"/>
    </source>
</evidence>
<dbReference type="SUPFAM" id="SSF55486">
    <property type="entry name" value="Metalloproteases ('zincins'), catalytic domain"/>
    <property type="match status" value="1"/>
</dbReference>
<evidence type="ECO:0000256" key="4">
    <source>
        <dbReference type="ARBA" id="ARBA00022723"/>
    </source>
</evidence>
<reference evidence="16" key="2">
    <citation type="submission" date="2015-08" db="UniProtKB">
        <authorList>
            <consortium name="WormBaseParasite"/>
        </authorList>
    </citation>
    <scope>IDENTIFICATION</scope>
</reference>
<feature type="active site" evidence="12">
    <location>
        <position position="253"/>
    </location>
</feature>
<comment type="cofactor">
    <cofactor evidence="12 13">
        <name>Zn(2+)</name>
        <dbReference type="ChEBI" id="CHEBI:29105"/>
    </cofactor>
    <text evidence="12 13">Binds 1 zinc ion per subunit.</text>
</comment>
<dbReference type="GO" id="GO:0005576">
    <property type="term" value="C:extracellular region"/>
    <property type="evidence" value="ECO:0007669"/>
    <property type="project" value="UniProtKB-SubCell"/>
</dbReference>
<reference evidence="15" key="1">
    <citation type="submission" date="2014-07" db="EMBL/GenBank/DDBJ databases">
        <authorList>
            <person name="Martin A.A"/>
            <person name="De Silva N."/>
        </authorList>
    </citation>
    <scope>NUCLEOTIDE SEQUENCE</scope>
</reference>
<dbReference type="PROSITE" id="PS00022">
    <property type="entry name" value="EGF_1"/>
    <property type="match status" value="1"/>
</dbReference>
<dbReference type="Pfam" id="PF01400">
    <property type="entry name" value="Astacin"/>
    <property type="match status" value="1"/>
</dbReference>
<keyword evidence="9" id="KW-1015">Disulfide bond</keyword>
<dbReference type="PRINTS" id="PR00480">
    <property type="entry name" value="ASTACIN"/>
</dbReference>
<sequence length="505" mass="58835">MKIHVILLIIILSVFLHYVTADNYLKKIYKKIFEKKKEISEKNKMTKSNNESTTTKHPITTVKIGTIANKIKKEEQKKTKLKNTLTSTIATTKPTTEKPTNKSVIDNNKTVTKDIGTKANLINKNKFNETRTTKKVITKKGINETFSDNKMNAIGENIKNTVIIGKNIYKWTFPILYTVAKPVNETFVDQGIKFLMKQTCVKFKKVKNVMKTNGIRYVKREGCWSYIGRSKFNKFQDISIGTECQENWIMHHETMHALGVIHEMSRPDRDNYLKIVKKNVNPQEYHNFLKVTSYNTYNIRFDFGSVMQYYMYAFSKDKKITIIPNNHHYLKTLGQSVHASFNDLKLVNKFYCNNVCKKKLNCLNNGYTNTKNCKVCMCPRFYRGKLCEKLRKSQKQCPKQIHIARSTFKTLYVRGIKKCYFKLTTQKNFKIKMVLVDSNLPHAEFCSPHIGLEIKFLLDKGVSGVLFCAKDKNKTITSKGNEVTMYYEGLKKHQFFKIRYIKVKV</sequence>
<dbReference type="GO" id="GO:0004222">
    <property type="term" value="F:metalloendopeptidase activity"/>
    <property type="evidence" value="ECO:0007669"/>
    <property type="project" value="UniProtKB-UniRule"/>
</dbReference>
<keyword evidence="8 12" id="KW-0482">Metalloprotease</keyword>
<dbReference type="InterPro" id="IPR034035">
    <property type="entry name" value="Astacin-like_dom"/>
</dbReference>
<dbReference type="CDD" id="cd04280">
    <property type="entry name" value="ZnMc_astacin_like"/>
    <property type="match status" value="1"/>
</dbReference>
<feature type="domain" description="Peptidase M12A" evidence="14">
    <location>
        <begin position="152"/>
        <end position="353"/>
    </location>
</feature>
<evidence type="ECO:0000256" key="12">
    <source>
        <dbReference type="PROSITE-ProRule" id="PRU01211"/>
    </source>
</evidence>
<dbReference type="InterPro" id="IPR024079">
    <property type="entry name" value="MetalloPept_cat_dom_sf"/>
</dbReference>
<keyword evidence="5 11" id="KW-0732">Signal</keyword>
<protein>
    <recommendedName>
        <fullName evidence="11">Zinc metalloproteinase</fullName>
    </recommendedName>
</protein>
<feature type="binding site" evidence="12">
    <location>
        <position position="262"/>
    </location>
    <ligand>
        <name>Zn(2+)</name>
        <dbReference type="ChEBI" id="CHEBI:29105"/>
        <note>catalytic</note>
    </ligand>
</feature>
<dbReference type="PROSITE" id="PS51864">
    <property type="entry name" value="ASTACIN"/>
    <property type="match status" value="1"/>
</dbReference>
<evidence type="ECO:0000256" key="6">
    <source>
        <dbReference type="ARBA" id="ARBA00022801"/>
    </source>
</evidence>
<evidence type="ECO:0000259" key="14">
    <source>
        <dbReference type="PROSITE" id="PS51864"/>
    </source>
</evidence>
<keyword evidence="10" id="KW-0325">Glycoprotein</keyword>
<keyword evidence="15" id="KW-1185">Reference proteome</keyword>
<dbReference type="Gene3D" id="3.40.390.10">
    <property type="entry name" value="Collagenase (Catalytic Domain)"/>
    <property type="match status" value="1"/>
</dbReference>
<organism evidence="15 16">
    <name type="scientific">Strongyloides venezuelensis</name>
    <name type="common">Threadworm</name>
    <dbReference type="NCBI Taxonomy" id="75913"/>
    <lineage>
        <taxon>Eukaryota</taxon>
        <taxon>Metazoa</taxon>
        <taxon>Ecdysozoa</taxon>
        <taxon>Nematoda</taxon>
        <taxon>Chromadorea</taxon>
        <taxon>Rhabditida</taxon>
        <taxon>Tylenchina</taxon>
        <taxon>Panagrolaimomorpha</taxon>
        <taxon>Strongyloidoidea</taxon>
        <taxon>Strongyloididae</taxon>
        <taxon>Strongyloides</taxon>
    </lineage>
</organism>
<keyword evidence="3 12" id="KW-0645">Protease</keyword>
<dbReference type="SMART" id="SM00235">
    <property type="entry name" value="ZnMc"/>
    <property type="match status" value="1"/>
</dbReference>
<dbReference type="PANTHER" id="PTHR10127:SF780">
    <property type="entry name" value="METALLOENDOPEPTIDASE"/>
    <property type="match status" value="1"/>
</dbReference>
<dbReference type="PIRSF" id="PIRSF036365">
    <property type="entry name" value="Astacin_nematoda"/>
    <property type="match status" value="1"/>
</dbReference>
<comment type="caution">
    <text evidence="12">Lacks conserved residue(s) required for the propagation of feature annotation.</text>
</comment>
<feature type="binding site" evidence="12">
    <location>
        <position position="252"/>
    </location>
    <ligand>
        <name>Zn(2+)</name>
        <dbReference type="ChEBI" id="CHEBI:29105"/>
        <note>catalytic</note>
    </ligand>
</feature>
<evidence type="ECO:0000256" key="5">
    <source>
        <dbReference type="ARBA" id="ARBA00022729"/>
    </source>
</evidence>
<keyword evidence="6 12" id="KW-0378">Hydrolase</keyword>
<dbReference type="WBParaSite" id="SVE_0372600.1">
    <property type="protein sequence ID" value="SVE_0372600.1"/>
    <property type="gene ID" value="SVE_0372600"/>
</dbReference>
<dbReference type="InterPro" id="IPR000742">
    <property type="entry name" value="EGF"/>
</dbReference>
<evidence type="ECO:0000256" key="11">
    <source>
        <dbReference type="PIRNR" id="PIRNR036365"/>
    </source>
</evidence>
<evidence type="ECO:0000256" key="3">
    <source>
        <dbReference type="ARBA" id="ARBA00022670"/>
    </source>
</evidence>
<dbReference type="Proteomes" id="UP000035680">
    <property type="component" value="Unassembled WGS sequence"/>
</dbReference>
<dbReference type="InterPro" id="IPR006026">
    <property type="entry name" value="Peptidase_Metallo"/>
</dbReference>
<dbReference type="PANTHER" id="PTHR10127">
    <property type="entry name" value="DISCOIDIN, CUB, EGF, LAMININ , AND ZINC METALLOPROTEASE DOMAIN CONTAINING"/>
    <property type="match status" value="1"/>
</dbReference>
<dbReference type="AlphaFoldDB" id="A0A0K0F4I9"/>
<dbReference type="GO" id="GO:0008270">
    <property type="term" value="F:zinc ion binding"/>
    <property type="evidence" value="ECO:0007669"/>
    <property type="project" value="UniProtKB-UniRule"/>
</dbReference>
<dbReference type="GO" id="GO:0006508">
    <property type="term" value="P:proteolysis"/>
    <property type="evidence" value="ECO:0007669"/>
    <property type="project" value="UniProtKB-KW"/>
</dbReference>
<proteinExistence type="predicted"/>